<evidence type="ECO:0000313" key="3">
    <source>
        <dbReference type="Proteomes" id="UP000010105"/>
    </source>
</evidence>
<sequence length="256" mass="27992">MRAAASRRASNLFARFAWITLASYRACAGLPRTVSWCIAARRTADALSGRVRSASSTSPSAGVLAMSTATPDYLNCSQAIVGGLIDTLSCALLNNFPTLEADPYDIELTLDALRLLRPRMAELDTMEAVLYMQRGHWDDAIRVFSRVIEGAPHFSYAKALLAFCLSVKGDTGWRQWASAALAQNPDRDTRQLVRALEARDDLREAIRVYRNGGTFEVPLSITSLNDELPQEPPVVAAPPPTAAHNEALAQQGYLRI</sequence>
<gene>
    <name evidence="2" type="ORF">BUPH_00152</name>
</gene>
<dbReference type="STRING" id="1229205.BUPH_00152"/>
<dbReference type="KEGG" id="bpx:BUPH_00152"/>
<dbReference type="eggNOG" id="ENOG50334PC">
    <property type="taxonomic scope" value="Bacteria"/>
</dbReference>
<dbReference type="PROSITE" id="PS50005">
    <property type="entry name" value="TPR"/>
    <property type="match status" value="1"/>
</dbReference>
<dbReference type="InterPro" id="IPR019734">
    <property type="entry name" value="TPR_rpt"/>
</dbReference>
<dbReference type="HOGENOM" id="CLU_094874_0_0_4"/>
<dbReference type="AlphaFoldDB" id="K0E0F7"/>
<dbReference type="NCBIfam" id="TIGR02561">
    <property type="entry name" value="HrpB1_HrpK"/>
    <property type="match status" value="1"/>
</dbReference>
<evidence type="ECO:0000313" key="2">
    <source>
        <dbReference type="EMBL" id="AFT89913.1"/>
    </source>
</evidence>
<protein>
    <submittedName>
        <fullName evidence="2">Type III secretion protein HrpB1/HrpK</fullName>
    </submittedName>
</protein>
<proteinExistence type="predicted"/>
<dbReference type="Pfam" id="PF09613">
    <property type="entry name" value="HrpB1_HrpK"/>
    <property type="match status" value="1"/>
</dbReference>
<dbReference type="InterPro" id="IPR011990">
    <property type="entry name" value="TPR-like_helical_dom_sf"/>
</dbReference>
<dbReference type="Gene3D" id="1.25.40.10">
    <property type="entry name" value="Tetratricopeptide repeat domain"/>
    <property type="match status" value="1"/>
</dbReference>
<evidence type="ECO:0000256" key="1">
    <source>
        <dbReference type="PROSITE-ProRule" id="PRU00339"/>
    </source>
</evidence>
<dbReference type="EMBL" id="CP003864">
    <property type="protein sequence ID" value="AFT89913.1"/>
    <property type="molecule type" value="Genomic_DNA"/>
</dbReference>
<dbReference type="PATRIC" id="fig|1229205.11.peg.6564"/>
<accession>K0E0F7</accession>
<dbReference type="InterPro" id="IPR013394">
    <property type="entry name" value="T3SS_HrpB1/HrpK"/>
</dbReference>
<organism evidence="2 3">
    <name type="scientific">Paraburkholderia phenoliruptrix BR3459a</name>
    <dbReference type="NCBI Taxonomy" id="1229205"/>
    <lineage>
        <taxon>Bacteria</taxon>
        <taxon>Pseudomonadati</taxon>
        <taxon>Pseudomonadota</taxon>
        <taxon>Betaproteobacteria</taxon>
        <taxon>Burkholderiales</taxon>
        <taxon>Burkholderiaceae</taxon>
        <taxon>Paraburkholderia</taxon>
    </lineage>
</organism>
<dbReference type="Proteomes" id="UP000010105">
    <property type="component" value="Chromosome 2"/>
</dbReference>
<reference evidence="2 3" key="1">
    <citation type="journal article" date="2012" name="J. Bacteriol.">
        <title>Complete Genome Sequence of Burkholderia phenoliruptrix BR3459a (CLA1), a Heat-Tolerant, Nitrogen-Fixing Symbiont of Mimosa flocculosa.</title>
        <authorList>
            <person name="de Oliveira Cunha C."/>
            <person name="Goda Zuleta L.F."/>
            <person name="Paula de Almeida L.G."/>
            <person name="Prioli Ciapina L."/>
            <person name="Lustrino Borges W."/>
            <person name="Pitard R.M."/>
            <person name="Baldani J.I."/>
            <person name="Straliotto R."/>
            <person name="de Faria S.M."/>
            <person name="Hungria M."/>
            <person name="Sousa Cavada B."/>
            <person name="Mercante F.M."/>
            <person name="Ribeiro de Vasconcelos A.T."/>
        </authorList>
    </citation>
    <scope>NUCLEOTIDE SEQUENCE [LARGE SCALE GENOMIC DNA]</scope>
    <source>
        <strain evidence="2 3">BR3459a</strain>
    </source>
</reference>
<name>K0E0F7_9BURK</name>
<feature type="repeat" description="TPR" evidence="1">
    <location>
        <begin position="121"/>
        <end position="154"/>
    </location>
</feature>
<keyword evidence="1" id="KW-0802">TPR repeat</keyword>
<dbReference type="SUPFAM" id="SSF48452">
    <property type="entry name" value="TPR-like"/>
    <property type="match status" value="1"/>
</dbReference>